<sequence length="330" mass="35965">MIEKISDVNVKIDIQHPQPIVGLGNPAIFVKGTMTSYKEYTSLEVLKKDFGESTPAYKKAKAVWDQDNKPKTIAIVSYAEDKIAEAATNYFYNDWHFALLDEYSETNALALSNLIEENKIKFLVVQVATVAELSVFEGNALTIGLVHPLEEALDAALIGKTASLPVGSVTWKFRSNLVGIKANQLSISDLNAIEKVNGIAYVTKGGIPQTTEGKTIGGEYIDALHGDHWVKSNVETNVQRLLSTTDKLTFDSNGIALLDTTVANVLETAFNNGIIDIVDETGAGNYTVTALSRQDLDPEDIAARNYKGLSFTYKRSGAIHTVDVYGTIEV</sequence>
<dbReference type="Proteomes" id="UP000249828">
    <property type="component" value="Unassembled WGS sequence"/>
</dbReference>
<accession>A0A2W4BXA1</accession>
<dbReference type="AlphaFoldDB" id="A0A2W4BXA1"/>
<keyword evidence="2" id="KW-1185">Reference proteome</keyword>
<evidence type="ECO:0000313" key="2">
    <source>
        <dbReference type="Proteomes" id="UP000249828"/>
    </source>
</evidence>
<reference evidence="1 2" key="1">
    <citation type="submission" date="2017-11" db="EMBL/GenBank/DDBJ databases">
        <title>Draft genome sequence of Enterococcus plantarum TRW2 strain isolated from lettuce.</title>
        <authorList>
            <person name="Kim E.B."/>
            <person name="Marco M.L."/>
            <person name="Williams T.R."/>
            <person name="You I.H."/>
        </authorList>
    </citation>
    <scope>NUCLEOTIDE SEQUENCE [LARGE SCALE GENOMIC DNA]</scope>
    <source>
        <strain evidence="1 2">TRW2</strain>
    </source>
</reference>
<proteinExistence type="predicted"/>
<protein>
    <recommendedName>
        <fullName evidence="3">DUF3383 domain-containing protein</fullName>
    </recommendedName>
</protein>
<dbReference type="RefSeq" id="WP_111246790.1">
    <property type="nucleotide sequence ID" value="NZ_PIEU01000001.1"/>
</dbReference>
<evidence type="ECO:0000313" key="1">
    <source>
        <dbReference type="EMBL" id="PZL78249.1"/>
    </source>
</evidence>
<organism evidence="1 2">
    <name type="scientific">Enterococcus plantarum</name>
    <dbReference type="NCBI Taxonomy" id="1077675"/>
    <lineage>
        <taxon>Bacteria</taxon>
        <taxon>Bacillati</taxon>
        <taxon>Bacillota</taxon>
        <taxon>Bacilli</taxon>
        <taxon>Lactobacillales</taxon>
        <taxon>Enterococcaceae</taxon>
        <taxon>Enterococcus</taxon>
    </lineage>
</organism>
<dbReference type="EMBL" id="PIEU01000001">
    <property type="protein sequence ID" value="PZL78249.1"/>
    <property type="molecule type" value="Genomic_DNA"/>
</dbReference>
<dbReference type="Pfam" id="PF11863">
    <property type="entry name" value="DUF3383"/>
    <property type="match status" value="1"/>
</dbReference>
<name>A0A2W4BXA1_9ENTE</name>
<gene>
    <name evidence="1" type="ORF">CI088_00320</name>
</gene>
<dbReference type="InterPro" id="IPR021808">
    <property type="entry name" value="DUF3383"/>
</dbReference>
<comment type="caution">
    <text evidence="1">The sequence shown here is derived from an EMBL/GenBank/DDBJ whole genome shotgun (WGS) entry which is preliminary data.</text>
</comment>
<evidence type="ECO:0008006" key="3">
    <source>
        <dbReference type="Google" id="ProtNLM"/>
    </source>
</evidence>